<accession>A0A9X3ULJ2</accession>
<name>A0A9X3ULJ2_9HYPH</name>
<feature type="compositionally biased region" description="Basic and acidic residues" evidence="1">
    <location>
        <begin position="39"/>
        <end position="52"/>
    </location>
</feature>
<reference evidence="2" key="1">
    <citation type="submission" date="2022-11" db="EMBL/GenBank/DDBJ databases">
        <title>Draft genome sequence of Hoeflea poritis E7-10 and Hoeflea prorocentri PM5-8, separated from scleractinian coral Porites lutea and marine dinoflagellate.</title>
        <authorList>
            <person name="Zhang G."/>
            <person name="Wei Q."/>
            <person name="Cai L."/>
        </authorList>
    </citation>
    <scope>NUCLEOTIDE SEQUENCE</scope>
    <source>
        <strain evidence="2">PM5-8</strain>
    </source>
</reference>
<dbReference type="Proteomes" id="UP001151234">
    <property type="component" value="Unassembled WGS sequence"/>
</dbReference>
<evidence type="ECO:0000313" key="3">
    <source>
        <dbReference type="Proteomes" id="UP001151234"/>
    </source>
</evidence>
<evidence type="ECO:0000256" key="1">
    <source>
        <dbReference type="SAM" id="MobiDB-lite"/>
    </source>
</evidence>
<dbReference type="RefSeq" id="WP_267992596.1">
    <property type="nucleotide sequence ID" value="NZ_JAPJZI010000001.1"/>
</dbReference>
<dbReference type="AlphaFoldDB" id="A0A9X3ULJ2"/>
<dbReference type="EMBL" id="JAPJZI010000001">
    <property type="protein sequence ID" value="MDA5400788.1"/>
    <property type="molecule type" value="Genomic_DNA"/>
</dbReference>
<keyword evidence="3" id="KW-1185">Reference proteome</keyword>
<organism evidence="2 3">
    <name type="scientific">Hoeflea prorocentri</name>
    <dbReference type="NCBI Taxonomy" id="1922333"/>
    <lineage>
        <taxon>Bacteria</taxon>
        <taxon>Pseudomonadati</taxon>
        <taxon>Pseudomonadota</taxon>
        <taxon>Alphaproteobacteria</taxon>
        <taxon>Hyphomicrobiales</taxon>
        <taxon>Rhizobiaceae</taxon>
        <taxon>Hoeflea</taxon>
    </lineage>
</organism>
<sequence length="52" mass="5636">MSAFAFHATPQIIVRQGSAGEPARAADQKPDRAALVIDHPARKDRQSRVVTP</sequence>
<comment type="caution">
    <text evidence="2">The sequence shown here is derived from an EMBL/GenBank/DDBJ whole genome shotgun (WGS) entry which is preliminary data.</text>
</comment>
<feature type="region of interest" description="Disordered" evidence="1">
    <location>
        <begin position="15"/>
        <end position="52"/>
    </location>
</feature>
<protein>
    <submittedName>
        <fullName evidence="2">Uncharacterized protein</fullName>
    </submittedName>
</protein>
<gene>
    <name evidence="2" type="ORF">OQ273_19600</name>
</gene>
<proteinExistence type="predicted"/>
<evidence type="ECO:0000313" key="2">
    <source>
        <dbReference type="EMBL" id="MDA5400788.1"/>
    </source>
</evidence>